<evidence type="ECO:0000256" key="6">
    <source>
        <dbReference type="SAM" id="Phobius"/>
    </source>
</evidence>
<sequence>MRKPFEITYGMLATGNKRFQNFIIDSIVTTLLQIGFAKGGDMLYGIYGIKGFQVGPPVLGNIKYTILALGISIVYYGLFETVNMRTLGKYITNTMVVNADGTRPDSMRIFLRTLCRLIPLEFITFFGRRPVGLHDGLSKTLVVDIAAFREAQIKQANKENNEQNSNDEQG</sequence>
<feature type="transmembrane region" description="Helical" evidence="6">
    <location>
        <begin position="58"/>
        <end position="79"/>
    </location>
</feature>
<dbReference type="EMBL" id="JBHUMD010000017">
    <property type="protein sequence ID" value="MFD2602188.1"/>
    <property type="molecule type" value="Genomic_DNA"/>
</dbReference>
<gene>
    <name evidence="8" type="ORF">ACFSR3_08990</name>
</gene>
<evidence type="ECO:0000256" key="4">
    <source>
        <dbReference type="ARBA" id="ARBA00022989"/>
    </source>
</evidence>
<reference evidence="9" key="1">
    <citation type="journal article" date="2019" name="Int. J. Syst. Evol. Microbiol.">
        <title>The Global Catalogue of Microorganisms (GCM) 10K type strain sequencing project: providing services to taxonomists for standard genome sequencing and annotation.</title>
        <authorList>
            <consortium name="The Broad Institute Genomics Platform"/>
            <consortium name="The Broad Institute Genome Sequencing Center for Infectious Disease"/>
            <person name="Wu L."/>
            <person name="Ma J."/>
        </authorList>
    </citation>
    <scope>NUCLEOTIDE SEQUENCE [LARGE SCALE GENOMIC DNA]</scope>
    <source>
        <strain evidence="9">KCTC 42107</strain>
    </source>
</reference>
<comment type="subcellular location">
    <subcellularLocation>
        <location evidence="1">Cell membrane</location>
        <topology evidence="1">Multi-pass membrane protein</topology>
    </subcellularLocation>
</comment>
<evidence type="ECO:0000313" key="9">
    <source>
        <dbReference type="Proteomes" id="UP001597480"/>
    </source>
</evidence>
<dbReference type="Proteomes" id="UP001597480">
    <property type="component" value="Unassembled WGS sequence"/>
</dbReference>
<evidence type="ECO:0000313" key="8">
    <source>
        <dbReference type="EMBL" id="MFD2602188.1"/>
    </source>
</evidence>
<keyword evidence="5 6" id="KW-0472">Membrane</keyword>
<evidence type="ECO:0000256" key="2">
    <source>
        <dbReference type="ARBA" id="ARBA00022475"/>
    </source>
</evidence>
<feature type="domain" description="RDD" evidence="7">
    <location>
        <begin position="17"/>
        <end position="126"/>
    </location>
</feature>
<dbReference type="InterPro" id="IPR051791">
    <property type="entry name" value="Pra-immunoreactive"/>
</dbReference>
<dbReference type="RefSeq" id="WP_379820675.1">
    <property type="nucleotide sequence ID" value="NZ_JBHUMD010000017.1"/>
</dbReference>
<keyword evidence="3 6" id="KW-0812">Transmembrane</keyword>
<evidence type="ECO:0000256" key="5">
    <source>
        <dbReference type="ARBA" id="ARBA00023136"/>
    </source>
</evidence>
<dbReference type="InterPro" id="IPR010432">
    <property type="entry name" value="RDD"/>
</dbReference>
<dbReference type="Pfam" id="PF06271">
    <property type="entry name" value="RDD"/>
    <property type="match status" value="1"/>
</dbReference>
<keyword evidence="4 6" id="KW-1133">Transmembrane helix</keyword>
<proteinExistence type="predicted"/>
<dbReference type="PANTHER" id="PTHR36115:SF4">
    <property type="entry name" value="MEMBRANE PROTEIN"/>
    <property type="match status" value="1"/>
</dbReference>
<keyword evidence="9" id="KW-1185">Reference proteome</keyword>
<organism evidence="8 9">
    <name type="scientific">Flavobacterium suzhouense</name>
    <dbReference type="NCBI Taxonomy" id="1529638"/>
    <lineage>
        <taxon>Bacteria</taxon>
        <taxon>Pseudomonadati</taxon>
        <taxon>Bacteroidota</taxon>
        <taxon>Flavobacteriia</taxon>
        <taxon>Flavobacteriales</taxon>
        <taxon>Flavobacteriaceae</taxon>
        <taxon>Flavobacterium</taxon>
    </lineage>
</organism>
<feature type="transmembrane region" description="Helical" evidence="6">
    <location>
        <begin position="21"/>
        <end position="38"/>
    </location>
</feature>
<evidence type="ECO:0000259" key="7">
    <source>
        <dbReference type="Pfam" id="PF06271"/>
    </source>
</evidence>
<evidence type="ECO:0000256" key="1">
    <source>
        <dbReference type="ARBA" id="ARBA00004651"/>
    </source>
</evidence>
<protein>
    <submittedName>
        <fullName evidence="8">RDD family protein</fullName>
    </submittedName>
</protein>
<keyword evidence="2" id="KW-1003">Cell membrane</keyword>
<comment type="caution">
    <text evidence="8">The sequence shown here is derived from an EMBL/GenBank/DDBJ whole genome shotgun (WGS) entry which is preliminary data.</text>
</comment>
<accession>A0ABW5NUB7</accession>
<evidence type="ECO:0000256" key="3">
    <source>
        <dbReference type="ARBA" id="ARBA00022692"/>
    </source>
</evidence>
<name>A0ABW5NUB7_9FLAO</name>
<dbReference type="PANTHER" id="PTHR36115">
    <property type="entry name" value="PROLINE-RICH ANTIGEN HOMOLOG-RELATED"/>
    <property type="match status" value="1"/>
</dbReference>